<dbReference type="FunFam" id="2.60.60.30:FF:000001">
    <property type="entry name" value="Tellurium resistance protein TerD"/>
    <property type="match status" value="1"/>
</dbReference>
<organism evidence="6 7">
    <name type="scientific">Haemophilus influenzae (strain NTHi 3655)</name>
    <dbReference type="NCBI Taxonomy" id="375177"/>
    <lineage>
        <taxon>Bacteria</taxon>
        <taxon>Pseudomonadati</taxon>
        <taxon>Pseudomonadota</taxon>
        <taxon>Gammaproteobacteria</taxon>
        <taxon>Pasteurellales</taxon>
        <taxon>Pasteurellaceae</taxon>
        <taxon>Haemophilus</taxon>
    </lineage>
</organism>
<accession>A0A0H3PJD5</accession>
<dbReference type="InterPro" id="IPR051324">
    <property type="entry name" value="Stress/Tellurium_Resist"/>
</dbReference>
<feature type="domain" description="TerD" evidence="4">
    <location>
        <begin position="1"/>
        <end position="187"/>
    </location>
</feature>
<dbReference type="Proteomes" id="UP000837958">
    <property type="component" value="Chromosome"/>
</dbReference>
<evidence type="ECO:0000259" key="4">
    <source>
        <dbReference type="Pfam" id="PF02342"/>
    </source>
</evidence>
<comment type="function">
    <text evidence="3">Not known; seems to contribute to the tellurium resistance (Ter) mechanism. Also involved in phage inhibition (Phi) and colicin resistance (PacB).</text>
</comment>
<gene>
    <name evidence="6" type="ORF">CGSHi3655_07169</name>
    <name evidence="5" type="ORF">KRLU3655_LOCUS158</name>
</gene>
<name>A0A0H3PJD5_HAEI3</name>
<evidence type="ECO:0000256" key="2">
    <source>
        <dbReference type="ARBA" id="ARBA00022686"/>
    </source>
</evidence>
<dbReference type="RefSeq" id="WP_005655701.1">
    <property type="nucleotide sequence ID" value="NZ_AAZF01000001.1"/>
</dbReference>
<dbReference type="EMBL" id="OV040719">
    <property type="protein sequence ID" value="CAH0450082.1"/>
    <property type="molecule type" value="Genomic_DNA"/>
</dbReference>
<evidence type="ECO:0000256" key="1">
    <source>
        <dbReference type="ARBA" id="ARBA00008775"/>
    </source>
</evidence>
<evidence type="ECO:0000313" key="8">
    <source>
        <dbReference type="Proteomes" id="UP000837958"/>
    </source>
</evidence>
<keyword evidence="2" id="KW-0778">Tellurium resistance</keyword>
<protein>
    <submittedName>
        <fullName evidence="6">Stress response protein</fullName>
    </submittedName>
    <submittedName>
        <fullName evidence="5">TerD family protein</fullName>
    </submittedName>
</protein>
<dbReference type="PANTHER" id="PTHR32097:SF4">
    <property type="entry name" value="GENERAL STRESS PROTEIN 16U"/>
    <property type="match status" value="1"/>
</dbReference>
<reference evidence="8" key="2">
    <citation type="submission" date="2021-11" db="EMBL/GenBank/DDBJ databases">
        <authorList>
            <person name="Riesbeck K."/>
        </authorList>
    </citation>
    <scope>NUCLEOTIDE SEQUENCE [LARGE SCALE GENOMIC DNA]</scope>
</reference>
<proteinExistence type="inferred from homology"/>
<evidence type="ECO:0000313" key="6">
    <source>
        <dbReference type="EMBL" id="EDJ93652.1"/>
    </source>
</evidence>
<evidence type="ECO:0000313" key="5">
    <source>
        <dbReference type="EMBL" id="CAH0450082.1"/>
    </source>
</evidence>
<dbReference type="Gene3D" id="2.60.60.30">
    <property type="entry name" value="sav2460 like domains"/>
    <property type="match status" value="1"/>
</dbReference>
<evidence type="ECO:0000313" key="7">
    <source>
        <dbReference type="Proteomes" id="UP000003185"/>
    </source>
</evidence>
<sequence length="192" mass="21044">MAISLTKGQNVSLSKTDPSLKNVLVGLGWDASSTDGQDFDLDASVFMATENGKVPSDRHFIFYNQLVSPCGGVEHTGDNLTGDGDGDDESVIVRLDKVESNIKSLFITVTIHDAEARRQNFGQVSNAFVRIVNNDTSDEIVRFDLSEDYSTETVMVFGEIYRHNGEWKFRAIGQGYAGGLYSLCQQYGVNVG</sequence>
<dbReference type="GO" id="GO:0046690">
    <property type="term" value="P:response to tellurium ion"/>
    <property type="evidence" value="ECO:0007669"/>
    <property type="project" value="UniProtKB-KW"/>
</dbReference>
<dbReference type="Proteomes" id="UP000003185">
    <property type="component" value="Unassembled WGS sequence"/>
</dbReference>
<dbReference type="EMBL" id="AAZF01000001">
    <property type="protein sequence ID" value="EDJ93652.1"/>
    <property type="molecule type" value="Genomic_DNA"/>
</dbReference>
<reference evidence="5" key="3">
    <citation type="submission" date="2024-01" db="EMBL/GenBank/DDBJ databases">
        <authorList>
            <person name="Riesbeck K."/>
        </authorList>
    </citation>
    <scope>NUCLEOTIDE SEQUENCE</scope>
    <source>
        <strain evidence="5">3655</strain>
    </source>
</reference>
<dbReference type="AlphaFoldDB" id="A0A0H3PJD5"/>
<dbReference type="Pfam" id="PF02342">
    <property type="entry name" value="TerD"/>
    <property type="match status" value="1"/>
</dbReference>
<evidence type="ECO:0000256" key="3">
    <source>
        <dbReference type="ARBA" id="ARBA00055880"/>
    </source>
</evidence>
<dbReference type="InterPro" id="IPR003325">
    <property type="entry name" value="TerD"/>
</dbReference>
<comment type="similarity">
    <text evidence="1">Belongs to the CAPAB/TerDEXZ family.</text>
</comment>
<dbReference type="CDD" id="cd06974">
    <property type="entry name" value="TerD_like"/>
    <property type="match status" value="1"/>
</dbReference>
<dbReference type="PANTHER" id="PTHR32097">
    <property type="entry name" value="CAMP-BINDING PROTEIN 1-RELATED"/>
    <property type="match status" value="1"/>
</dbReference>
<reference evidence="6 7" key="1">
    <citation type="journal article" date="2007" name="Genome Biol.">
        <title>Characterization and modeling of the Haemophilus influenzae core and supragenomes based on the complete genomic sequences of Rd and 12 clinical nontypeable strains.</title>
        <authorList>
            <person name="Hogg J.S."/>
            <person name="Hu F.Z."/>
            <person name="Janto B."/>
            <person name="Boissy R."/>
            <person name="Hayes J."/>
            <person name="Keefe R."/>
            <person name="Post J.C."/>
            <person name="Ehrlich G.D."/>
        </authorList>
    </citation>
    <scope>NUCLEOTIDE SEQUENCE [LARGE SCALE GENOMIC DNA]</scope>
    <source>
        <strain evidence="6">3655</strain>
        <strain evidence="7">NTHi 3655</strain>
    </source>
</reference>